<protein>
    <submittedName>
        <fullName evidence="1">Uncharacterized protein</fullName>
    </submittedName>
</protein>
<dbReference type="EMBL" id="CM026426">
    <property type="protein sequence ID" value="KAG0572417.1"/>
    <property type="molecule type" value="Genomic_DNA"/>
</dbReference>
<sequence length="93" mass="10303">MARDCINSLYNFVELQLIKVTDKSWCYTKATTVALVVLNRPRFSKKGSGLKAGSMRVDSAKALAVRLSLVLNPTLKGQVFGLGWTISFSRCYV</sequence>
<gene>
    <name evidence="1" type="ORF">KC19_VG093400</name>
</gene>
<proteinExistence type="predicted"/>
<accession>A0A8T0HNP0</accession>
<dbReference type="Proteomes" id="UP000822688">
    <property type="component" value="Chromosome V"/>
</dbReference>
<keyword evidence="2" id="KW-1185">Reference proteome</keyword>
<evidence type="ECO:0000313" key="1">
    <source>
        <dbReference type="EMBL" id="KAG0572417.1"/>
    </source>
</evidence>
<comment type="caution">
    <text evidence="1">The sequence shown here is derived from an EMBL/GenBank/DDBJ whole genome shotgun (WGS) entry which is preliminary data.</text>
</comment>
<reference evidence="1" key="1">
    <citation type="submission" date="2020-06" db="EMBL/GenBank/DDBJ databases">
        <title>WGS assembly of Ceratodon purpureus strain R40.</title>
        <authorList>
            <person name="Carey S.B."/>
            <person name="Jenkins J."/>
            <person name="Shu S."/>
            <person name="Lovell J.T."/>
            <person name="Sreedasyam A."/>
            <person name="Maumus F."/>
            <person name="Tiley G.P."/>
            <person name="Fernandez-Pozo N."/>
            <person name="Barry K."/>
            <person name="Chen C."/>
            <person name="Wang M."/>
            <person name="Lipzen A."/>
            <person name="Daum C."/>
            <person name="Saski C.A."/>
            <person name="Payton A.C."/>
            <person name="Mcbreen J.C."/>
            <person name="Conrad R.E."/>
            <person name="Kollar L.M."/>
            <person name="Olsson S."/>
            <person name="Huttunen S."/>
            <person name="Landis J.B."/>
            <person name="Wickett N.J."/>
            <person name="Johnson M.G."/>
            <person name="Rensing S.A."/>
            <person name="Grimwood J."/>
            <person name="Schmutz J."/>
            <person name="Mcdaniel S.F."/>
        </authorList>
    </citation>
    <scope>NUCLEOTIDE SEQUENCE</scope>
    <source>
        <strain evidence="1">R40</strain>
    </source>
</reference>
<organism evidence="1 2">
    <name type="scientific">Ceratodon purpureus</name>
    <name type="common">Fire moss</name>
    <name type="synonym">Dicranum purpureum</name>
    <dbReference type="NCBI Taxonomy" id="3225"/>
    <lineage>
        <taxon>Eukaryota</taxon>
        <taxon>Viridiplantae</taxon>
        <taxon>Streptophyta</taxon>
        <taxon>Embryophyta</taxon>
        <taxon>Bryophyta</taxon>
        <taxon>Bryophytina</taxon>
        <taxon>Bryopsida</taxon>
        <taxon>Dicranidae</taxon>
        <taxon>Pseudoditrichales</taxon>
        <taxon>Ditrichaceae</taxon>
        <taxon>Ceratodon</taxon>
    </lineage>
</organism>
<evidence type="ECO:0000313" key="2">
    <source>
        <dbReference type="Proteomes" id="UP000822688"/>
    </source>
</evidence>
<name>A0A8T0HNP0_CERPU</name>
<dbReference type="AlphaFoldDB" id="A0A8T0HNP0"/>